<comment type="caution">
    <text evidence="1">The sequence shown here is derived from an EMBL/GenBank/DDBJ whole genome shotgun (WGS) entry which is preliminary data.</text>
</comment>
<accession>X1AH92</accession>
<evidence type="ECO:0008006" key="2">
    <source>
        <dbReference type="Google" id="ProtNLM"/>
    </source>
</evidence>
<proteinExistence type="predicted"/>
<gene>
    <name evidence="1" type="ORF">S01H4_08362</name>
</gene>
<feature type="non-terminal residue" evidence="1">
    <location>
        <position position="1"/>
    </location>
</feature>
<organism evidence="1">
    <name type="scientific">marine sediment metagenome</name>
    <dbReference type="NCBI Taxonomy" id="412755"/>
    <lineage>
        <taxon>unclassified sequences</taxon>
        <taxon>metagenomes</taxon>
        <taxon>ecological metagenomes</taxon>
    </lineage>
</organism>
<name>X1AH92_9ZZZZ</name>
<reference evidence="1" key="1">
    <citation type="journal article" date="2014" name="Front. Microbiol.">
        <title>High frequency of phylogenetically diverse reductive dehalogenase-homologous genes in deep subseafloor sedimentary metagenomes.</title>
        <authorList>
            <person name="Kawai M."/>
            <person name="Futagami T."/>
            <person name="Toyoda A."/>
            <person name="Takaki Y."/>
            <person name="Nishi S."/>
            <person name="Hori S."/>
            <person name="Arai W."/>
            <person name="Tsubouchi T."/>
            <person name="Morono Y."/>
            <person name="Uchiyama I."/>
            <person name="Ito T."/>
            <person name="Fujiyama A."/>
            <person name="Inagaki F."/>
            <person name="Takami H."/>
        </authorList>
    </citation>
    <scope>NUCLEOTIDE SEQUENCE</scope>
    <source>
        <strain evidence="1">Expedition CK06-06</strain>
    </source>
</reference>
<protein>
    <recommendedName>
        <fullName evidence="2">PurM-like C-terminal domain-containing protein</fullName>
    </recommendedName>
</protein>
<dbReference type="AlphaFoldDB" id="X1AH92"/>
<dbReference type="EMBL" id="BART01002860">
    <property type="protein sequence ID" value="GAG69107.1"/>
    <property type="molecule type" value="Genomic_DNA"/>
</dbReference>
<evidence type="ECO:0000313" key="1">
    <source>
        <dbReference type="EMBL" id="GAG69107.1"/>
    </source>
</evidence>
<sequence length="35" mass="3850">RGGLVIALAENDEVQKNITNAIEMKGYDAWKTMIG</sequence>